<sequence length="249" mass="26613">MDEVESPSGITTQITDEFTEHDPITQRNVKSIAEAPAQAVATIYMTLARAISILLQNAVAAQQYEQHLATVSLSEGIARLYAHSSAASDGAQRPETNMSQGNEKPLAPAIALGNAADAPTIAFKAAARADDSQPEPDNDPATLVERLRAQIEAEHDRQPVYSGINQQIEQAVKLSNQQVLGSAGEVAYAQRASADAFVAGLRQVSDAQHLQRKQALQEAATAVCLDAMLKSPEHAGDYAELLKIIKHLV</sequence>
<evidence type="ECO:0000313" key="2">
    <source>
        <dbReference type="EMBL" id="UNP30587.1"/>
    </source>
</evidence>
<evidence type="ECO:0000256" key="1">
    <source>
        <dbReference type="SAM" id="MobiDB-lite"/>
    </source>
</evidence>
<dbReference type="Pfam" id="PF11747">
    <property type="entry name" value="RebB"/>
    <property type="match status" value="1"/>
</dbReference>
<dbReference type="EMBL" id="CP093547">
    <property type="protein sequence ID" value="UNP30587.1"/>
    <property type="molecule type" value="Genomic_DNA"/>
</dbReference>
<protein>
    <submittedName>
        <fullName evidence="2">RebB family R body protein</fullName>
    </submittedName>
</protein>
<dbReference type="Proteomes" id="UP000829194">
    <property type="component" value="Chromosome"/>
</dbReference>
<feature type="region of interest" description="Disordered" evidence="1">
    <location>
        <begin position="1"/>
        <end position="22"/>
    </location>
</feature>
<dbReference type="RefSeq" id="WP_057941803.1">
    <property type="nucleotide sequence ID" value="NZ_CP011131.1"/>
</dbReference>
<gene>
    <name evidence="2" type="ORF">MOV92_04785</name>
</gene>
<accession>A0ABY3XG31</accession>
<name>A0ABY3XG31_9GAMM</name>
<proteinExistence type="predicted"/>
<organism evidence="2 3">
    <name type="scientific">Lysobacter gummosus</name>
    <dbReference type="NCBI Taxonomy" id="262324"/>
    <lineage>
        <taxon>Bacteria</taxon>
        <taxon>Pseudomonadati</taxon>
        <taxon>Pseudomonadota</taxon>
        <taxon>Gammaproteobacteria</taxon>
        <taxon>Lysobacterales</taxon>
        <taxon>Lysobacteraceae</taxon>
        <taxon>Lysobacter</taxon>
    </lineage>
</organism>
<reference evidence="2 3" key="1">
    <citation type="submission" date="2022-03" db="EMBL/GenBank/DDBJ databases">
        <title>Complete genome sequence of Lysobacter capsici VKM B-2533 and Lysobacter gummosus 10.1.1, promising sources of lytic agents.</title>
        <authorList>
            <person name="Tarlachkov S.V."/>
            <person name="Kudryakova I.V."/>
            <person name="Afoshin A.S."/>
            <person name="Leontyevskaya E.A."/>
            <person name="Leontyevskaya N.V."/>
        </authorList>
    </citation>
    <scope>NUCLEOTIDE SEQUENCE [LARGE SCALE GENOMIC DNA]</scope>
    <source>
        <strain evidence="2 3">10.1.1</strain>
    </source>
</reference>
<keyword evidence="3" id="KW-1185">Reference proteome</keyword>
<evidence type="ECO:0000313" key="3">
    <source>
        <dbReference type="Proteomes" id="UP000829194"/>
    </source>
</evidence>
<dbReference type="InterPro" id="IPR021070">
    <property type="entry name" value="Killing_trait_RebB"/>
</dbReference>